<dbReference type="RefSeq" id="WP_050045454.1">
    <property type="nucleotide sequence ID" value="NZ_JHEG04000001.1"/>
</dbReference>
<evidence type="ECO:0000313" key="2">
    <source>
        <dbReference type="Proteomes" id="UP000029738"/>
    </source>
</evidence>
<evidence type="ECO:0000313" key="1">
    <source>
        <dbReference type="EMBL" id="KAF3890677.1"/>
    </source>
</evidence>
<accession>A0A8S9TFB7</accession>
<dbReference type="AlphaFoldDB" id="A0A8S9TFB7"/>
<dbReference type="EMBL" id="JHEG04000001">
    <property type="protein sequence ID" value="KAF3890677.1"/>
    <property type="molecule type" value="Genomic_DNA"/>
</dbReference>
<sequence>MITLEHPVDLRPEQAVALKSFIKLAEDPSQTLAVFEMAKSINQTEMYDLGIEYLKSNPDIEALVRERYIAPTPDMDALLQLPQDSLGYCYATHMKRLNFDPNFFPHVEVTDDSSCLELRIKQTHDIWHILTGFGTDEVGEFGLQGFTLAQTHLPVSVAIATAGVFHTLLKYPARLNEVLGVIQRGYAMGVKAKPFLAQKWEEHWEKPLAEWQSELGVKPVFA</sequence>
<dbReference type="PANTHER" id="PTHR12922">
    <property type="entry name" value="UBIQUINONE BIOSYNTHESIS PROTEIN"/>
    <property type="match status" value="1"/>
</dbReference>
<keyword evidence="2" id="KW-1185">Reference proteome</keyword>
<evidence type="ECO:0008006" key="3">
    <source>
        <dbReference type="Google" id="ProtNLM"/>
    </source>
</evidence>
<organism evidence="1 2">
    <name type="scientific">Tolypothrix bouteillei VB521301</name>
    <dbReference type="NCBI Taxonomy" id="1479485"/>
    <lineage>
        <taxon>Bacteria</taxon>
        <taxon>Bacillati</taxon>
        <taxon>Cyanobacteriota</taxon>
        <taxon>Cyanophyceae</taxon>
        <taxon>Nostocales</taxon>
        <taxon>Tolypothrichaceae</taxon>
        <taxon>Tolypothrix</taxon>
    </lineage>
</organism>
<reference evidence="1" key="1">
    <citation type="journal article" date="2015" name="Genome Announc.">
        <title>Draft Genome Sequence of Tolypothrix boutellei Strain VB521301.</title>
        <authorList>
            <person name="Chandrababunaidu M.M."/>
            <person name="Singh D."/>
            <person name="Sen D."/>
            <person name="Bhan S."/>
            <person name="Das S."/>
            <person name="Gupta A."/>
            <person name="Adhikary S.P."/>
            <person name="Tripathy S."/>
        </authorList>
    </citation>
    <scope>NUCLEOTIDE SEQUENCE</scope>
    <source>
        <strain evidence="1">VB521301</strain>
    </source>
</reference>
<gene>
    <name evidence="1" type="ORF">DA73_0400038480</name>
</gene>
<dbReference type="Proteomes" id="UP000029738">
    <property type="component" value="Unassembled WGS sequence"/>
</dbReference>
<dbReference type="GO" id="GO:0006744">
    <property type="term" value="P:ubiquinone biosynthetic process"/>
    <property type="evidence" value="ECO:0007669"/>
    <property type="project" value="InterPro"/>
</dbReference>
<name>A0A8S9TFB7_9CYAN</name>
<comment type="caution">
    <text evidence="1">The sequence shown here is derived from an EMBL/GenBank/DDBJ whole genome shotgun (WGS) entry which is preliminary data.</text>
</comment>
<dbReference type="PANTHER" id="PTHR12922:SF7">
    <property type="entry name" value="UBIQUINONE BIOSYNTHESIS PROTEIN COQ4 HOMOLOG, MITOCHONDRIAL"/>
    <property type="match status" value="1"/>
</dbReference>
<dbReference type="InterPro" id="IPR007715">
    <property type="entry name" value="Coq4"/>
</dbReference>
<reference evidence="1" key="2">
    <citation type="submission" date="2019-11" db="EMBL/GenBank/DDBJ databases">
        <title>Improved Assembly of Tolypothrix boutellei genome.</title>
        <authorList>
            <person name="Sarangi A.N."/>
            <person name="Mukherjee M."/>
            <person name="Ghosh S."/>
            <person name="Singh D."/>
            <person name="Das A."/>
            <person name="Kant S."/>
            <person name="Prusty A."/>
            <person name="Tripathy S."/>
        </authorList>
    </citation>
    <scope>NUCLEOTIDE SEQUENCE</scope>
    <source>
        <strain evidence="1">VB521301</strain>
    </source>
</reference>
<dbReference type="OrthoDB" id="5720816at2"/>
<protein>
    <recommendedName>
        <fullName evidence="3">Ubiquinone biosynthesis protein</fullName>
    </recommendedName>
</protein>
<dbReference type="Pfam" id="PF05019">
    <property type="entry name" value="Coq4"/>
    <property type="match status" value="1"/>
</dbReference>
<proteinExistence type="predicted"/>